<dbReference type="InterPro" id="IPR051803">
    <property type="entry name" value="TA_system_RelE-like_toxin"/>
</dbReference>
<dbReference type="EMBL" id="UOEW01000369">
    <property type="protein sequence ID" value="VAW42651.1"/>
    <property type="molecule type" value="Genomic_DNA"/>
</dbReference>
<proteinExistence type="inferred from homology"/>
<dbReference type="Pfam" id="PF05016">
    <property type="entry name" value="ParE_toxin"/>
    <property type="match status" value="1"/>
</dbReference>
<name>A0A3B0VIA1_9ZZZZ</name>
<dbReference type="InterPro" id="IPR007712">
    <property type="entry name" value="RelE/ParE_toxin"/>
</dbReference>
<comment type="similarity">
    <text evidence="1">Belongs to the RelE toxin family.</text>
</comment>
<reference evidence="4" key="1">
    <citation type="submission" date="2018-06" db="EMBL/GenBank/DDBJ databases">
        <authorList>
            <person name="Zhirakovskaya E."/>
        </authorList>
    </citation>
    <scope>NUCLEOTIDE SEQUENCE</scope>
</reference>
<evidence type="ECO:0000313" key="3">
    <source>
        <dbReference type="EMBL" id="VAW42610.1"/>
    </source>
</evidence>
<sequence>MSYKLSKRAEADFRKIYKYTYREFGEEKADKYTDSLEECFLLISENSRMGRSAGNLSKDLFRHEHQEHIIFYRRKSDYVFIVRMRHKREDV</sequence>
<dbReference type="PIRSF" id="PIRSF029218">
    <property type="entry name" value="ParE"/>
    <property type="match status" value="1"/>
</dbReference>
<dbReference type="AlphaFoldDB" id="A0A3B0VIA1"/>
<protein>
    <recommendedName>
        <fullName evidence="5">Toxin</fullName>
    </recommendedName>
</protein>
<evidence type="ECO:0000256" key="2">
    <source>
        <dbReference type="ARBA" id="ARBA00022649"/>
    </source>
</evidence>
<evidence type="ECO:0008006" key="5">
    <source>
        <dbReference type="Google" id="ProtNLM"/>
    </source>
</evidence>
<dbReference type="Gene3D" id="3.30.2310.20">
    <property type="entry name" value="RelE-like"/>
    <property type="match status" value="1"/>
</dbReference>
<evidence type="ECO:0000256" key="1">
    <source>
        <dbReference type="ARBA" id="ARBA00006226"/>
    </source>
</evidence>
<gene>
    <name evidence="3" type="ORF">MNBD_GAMMA01-1358</name>
    <name evidence="4" type="ORF">MNBD_GAMMA01-1385</name>
</gene>
<dbReference type="PANTHER" id="PTHR33755">
    <property type="entry name" value="TOXIN PARE1-RELATED"/>
    <property type="match status" value="1"/>
</dbReference>
<accession>A0A3B0VIA1</accession>
<keyword evidence="2" id="KW-1277">Toxin-antitoxin system</keyword>
<dbReference type="InterPro" id="IPR035093">
    <property type="entry name" value="RelE/ParE_toxin_dom_sf"/>
</dbReference>
<dbReference type="InterPro" id="IPR028344">
    <property type="entry name" value="ParE1/4"/>
</dbReference>
<organism evidence="4">
    <name type="scientific">hydrothermal vent metagenome</name>
    <dbReference type="NCBI Taxonomy" id="652676"/>
    <lineage>
        <taxon>unclassified sequences</taxon>
        <taxon>metagenomes</taxon>
        <taxon>ecological metagenomes</taxon>
    </lineage>
</organism>
<dbReference type="EMBL" id="UOEW01000369">
    <property type="protein sequence ID" value="VAW42610.1"/>
    <property type="molecule type" value="Genomic_DNA"/>
</dbReference>
<dbReference type="PANTHER" id="PTHR33755:SF3">
    <property type="entry name" value="TOXIN"/>
    <property type="match status" value="1"/>
</dbReference>
<evidence type="ECO:0000313" key="4">
    <source>
        <dbReference type="EMBL" id="VAW42651.1"/>
    </source>
</evidence>